<keyword evidence="7" id="KW-1185">Reference proteome</keyword>
<evidence type="ECO:0000256" key="2">
    <source>
        <dbReference type="ARBA" id="ARBA00023015"/>
    </source>
</evidence>
<dbReference type="PANTHER" id="PTHR30126:SF40">
    <property type="entry name" value="HTH-TYPE TRANSCRIPTIONAL REGULATOR GLTR"/>
    <property type="match status" value="1"/>
</dbReference>
<dbReference type="PROSITE" id="PS50931">
    <property type="entry name" value="HTH_LYSR"/>
    <property type="match status" value="1"/>
</dbReference>
<dbReference type="Proteomes" id="UP001589854">
    <property type="component" value="Unassembled WGS sequence"/>
</dbReference>
<dbReference type="InterPro" id="IPR036390">
    <property type="entry name" value="WH_DNA-bd_sf"/>
</dbReference>
<evidence type="ECO:0000256" key="3">
    <source>
        <dbReference type="ARBA" id="ARBA00023125"/>
    </source>
</evidence>
<dbReference type="PANTHER" id="PTHR30126">
    <property type="entry name" value="HTH-TYPE TRANSCRIPTIONAL REGULATOR"/>
    <property type="match status" value="1"/>
</dbReference>
<dbReference type="PRINTS" id="PR00039">
    <property type="entry name" value="HTHLYSR"/>
</dbReference>
<dbReference type="SUPFAM" id="SSF53850">
    <property type="entry name" value="Periplasmic binding protein-like II"/>
    <property type="match status" value="1"/>
</dbReference>
<protein>
    <submittedName>
        <fullName evidence="6">LysR family transcriptional regulator</fullName>
    </submittedName>
</protein>
<name>A0ABV6GFA6_9BACI</name>
<evidence type="ECO:0000259" key="5">
    <source>
        <dbReference type="PROSITE" id="PS50931"/>
    </source>
</evidence>
<dbReference type="SUPFAM" id="SSF46785">
    <property type="entry name" value="Winged helix' DNA-binding domain"/>
    <property type="match status" value="1"/>
</dbReference>
<evidence type="ECO:0000256" key="4">
    <source>
        <dbReference type="ARBA" id="ARBA00023163"/>
    </source>
</evidence>
<comment type="similarity">
    <text evidence="1">Belongs to the LysR transcriptional regulatory family.</text>
</comment>
<feature type="domain" description="HTH lysR-type" evidence="5">
    <location>
        <begin position="1"/>
        <end position="60"/>
    </location>
</feature>
<dbReference type="Pfam" id="PF03466">
    <property type="entry name" value="LysR_substrate"/>
    <property type="match status" value="1"/>
</dbReference>
<evidence type="ECO:0000313" key="7">
    <source>
        <dbReference type="Proteomes" id="UP001589854"/>
    </source>
</evidence>
<dbReference type="InterPro" id="IPR036388">
    <property type="entry name" value="WH-like_DNA-bd_sf"/>
</dbReference>
<evidence type="ECO:0000313" key="6">
    <source>
        <dbReference type="EMBL" id="MFC0272362.1"/>
    </source>
</evidence>
<accession>A0ABV6GFA6</accession>
<dbReference type="Pfam" id="PF00126">
    <property type="entry name" value="HTH_1"/>
    <property type="match status" value="1"/>
</dbReference>
<evidence type="ECO:0000256" key="1">
    <source>
        <dbReference type="ARBA" id="ARBA00009437"/>
    </source>
</evidence>
<sequence length="289" mass="33600">MDFEKIKTFLSVSRNKTFSDAALELHLAQTTVSHRIKSLEEEVDLQLFERGKGRKEVILTPIGEEFYKISEEWLRLENEVQFLRTQGLLLSLIVGSVDSLNSFLFQNTYFQLSNNSNIKLQIKTLHSGEIYSEVEKRHIDIGFSLKNRAHSNVIVDKFFQSPMVVIKSSENIDSISTIIHPKDLDTQNEVFLPWGEEYISWHAYWWDPLSISRVNMDNSNILLKLLENKEKWAIVPKFIAEGVSSKYKIFELVDRPPDYVVYKLTHKSPTTLSNQAIDYFIKCYQENLG</sequence>
<comment type="caution">
    <text evidence="6">The sequence shown here is derived from an EMBL/GenBank/DDBJ whole genome shotgun (WGS) entry which is preliminary data.</text>
</comment>
<dbReference type="InterPro" id="IPR000847">
    <property type="entry name" value="LysR_HTH_N"/>
</dbReference>
<dbReference type="Gene3D" id="1.10.10.10">
    <property type="entry name" value="Winged helix-like DNA-binding domain superfamily/Winged helix DNA-binding domain"/>
    <property type="match status" value="1"/>
</dbReference>
<dbReference type="EMBL" id="JBHLVO010000010">
    <property type="protein sequence ID" value="MFC0272362.1"/>
    <property type="molecule type" value="Genomic_DNA"/>
</dbReference>
<dbReference type="RefSeq" id="WP_378934601.1">
    <property type="nucleotide sequence ID" value="NZ_JBHLVO010000010.1"/>
</dbReference>
<dbReference type="InterPro" id="IPR005119">
    <property type="entry name" value="LysR_subst-bd"/>
</dbReference>
<keyword evidence="2" id="KW-0805">Transcription regulation</keyword>
<reference evidence="6 7" key="1">
    <citation type="submission" date="2024-09" db="EMBL/GenBank/DDBJ databases">
        <authorList>
            <person name="Sun Q."/>
            <person name="Mori K."/>
        </authorList>
    </citation>
    <scope>NUCLEOTIDE SEQUENCE [LARGE SCALE GENOMIC DNA]</scope>
    <source>
        <strain evidence="6 7">CCM 7228</strain>
    </source>
</reference>
<keyword evidence="3" id="KW-0238">DNA-binding</keyword>
<organism evidence="6 7">
    <name type="scientific">Metabacillus herbersteinensis</name>
    <dbReference type="NCBI Taxonomy" id="283816"/>
    <lineage>
        <taxon>Bacteria</taxon>
        <taxon>Bacillati</taxon>
        <taxon>Bacillota</taxon>
        <taxon>Bacilli</taxon>
        <taxon>Bacillales</taxon>
        <taxon>Bacillaceae</taxon>
        <taxon>Metabacillus</taxon>
    </lineage>
</organism>
<proteinExistence type="inferred from homology"/>
<gene>
    <name evidence="6" type="ORF">ACFFIX_13050</name>
</gene>
<keyword evidence="4" id="KW-0804">Transcription</keyword>
<dbReference type="Gene3D" id="3.40.190.290">
    <property type="match status" value="1"/>
</dbReference>